<keyword evidence="3" id="KW-1185">Reference proteome</keyword>
<protein>
    <submittedName>
        <fullName evidence="2">Uncharacterized protein</fullName>
    </submittedName>
</protein>
<accession>A0A9P4NRJ4</accession>
<sequence>MRPQLINGILNHLQNLPAILPLATPGPVQRDLTPPPPLSETNPDLLTAIPLSNSEDEYFDAVSSVASTQASASTVASLALDDKPPACTPSSTAKRSRKRRRSSLSSLTSQLELEISALFPNNSGSKHYSVDTIRRCVKRLNTAASNSSLLHSPINDKKTYSSITWLLLRFEDVCSEIKEEMSDFDGMVKDKLQHETVQGIIPRAISQQVAERIVQEFMTNYAMDPSSLIVIYYGGHGRNEDAWWLSESKSKVRWEPIIEMILASRADVLIIIDACHAGAAVYDFIALQRNNRESSSTKDGVATIELLTTTDHASTTRLSGPHTFTKRLAHVLSALHWNESIISINVLLRDLLPLYVAAHDSWRPCHTSLQGDERSIILGRQDPYCEQGRIENMAPAFNADGMESTMIVAFLRDGRPRQSGPICVPAANIRLRYRGVTLQLDMPLSVLDHIKSARGGGDSTKRVFAVQVSIKDNNNCYGGTHKGCLGELYKPHEPCPLSHCGSLREWGKEWRSAYSSR</sequence>
<gene>
    <name evidence="2" type="ORF">EJ08DRAFT_660825</name>
</gene>
<evidence type="ECO:0000313" key="2">
    <source>
        <dbReference type="EMBL" id="KAF2430350.1"/>
    </source>
</evidence>
<evidence type="ECO:0000256" key="1">
    <source>
        <dbReference type="SAM" id="MobiDB-lite"/>
    </source>
</evidence>
<dbReference type="OrthoDB" id="1911848at2759"/>
<feature type="region of interest" description="Disordered" evidence="1">
    <location>
        <begin position="80"/>
        <end position="105"/>
    </location>
</feature>
<dbReference type="EMBL" id="MU007039">
    <property type="protein sequence ID" value="KAF2430350.1"/>
    <property type="molecule type" value="Genomic_DNA"/>
</dbReference>
<name>A0A9P4NRJ4_9PEZI</name>
<dbReference type="Proteomes" id="UP000800235">
    <property type="component" value="Unassembled WGS sequence"/>
</dbReference>
<comment type="caution">
    <text evidence="2">The sequence shown here is derived from an EMBL/GenBank/DDBJ whole genome shotgun (WGS) entry which is preliminary data.</text>
</comment>
<dbReference type="AlphaFoldDB" id="A0A9P4NRJ4"/>
<dbReference type="SUPFAM" id="SSF52129">
    <property type="entry name" value="Caspase-like"/>
    <property type="match status" value="1"/>
</dbReference>
<organism evidence="2 3">
    <name type="scientific">Tothia fuscella</name>
    <dbReference type="NCBI Taxonomy" id="1048955"/>
    <lineage>
        <taxon>Eukaryota</taxon>
        <taxon>Fungi</taxon>
        <taxon>Dikarya</taxon>
        <taxon>Ascomycota</taxon>
        <taxon>Pezizomycotina</taxon>
        <taxon>Dothideomycetes</taxon>
        <taxon>Pleosporomycetidae</taxon>
        <taxon>Venturiales</taxon>
        <taxon>Cylindrosympodiaceae</taxon>
        <taxon>Tothia</taxon>
    </lineage>
</organism>
<proteinExistence type="predicted"/>
<dbReference type="InterPro" id="IPR029030">
    <property type="entry name" value="Caspase-like_dom_sf"/>
</dbReference>
<evidence type="ECO:0000313" key="3">
    <source>
        <dbReference type="Proteomes" id="UP000800235"/>
    </source>
</evidence>
<reference evidence="2" key="1">
    <citation type="journal article" date="2020" name="Stud. Mycol.">
        <title>101 Dothideomycetes genomes: a test case for predicting lifestyles and emergence of pathogens.</title>
        <authorList>
            <person name="Haridas S."/>
            <person name="Albert R."/>
            <person name="Binder M."/>
            <person name="Bloem J."/>
            <person name="Labutti K."/>
            <person name="Salamov A."/>
            <person name="Andreopoulos B."/>
            <person name="Baker S."/>
            <person name="Barry K."/>
            <person name="Bills G."/>
            <person name="Bluhm B."/>
            <person name="Cannon C."/>
            <person name="Castanera R."/>
            <person name="Culley D."/>
            <person name="Daum C."/>
            <person name="Ezra D."/>
            <person name="Gonzalez J."/>
            <person name="Henrissat B."/>
            <person name="Kuo A."/>
            <person name="Liang C."/>
            <person name="Lipzen A."/>
            <person name="Lutzoni F."/>
            <person name="Magnuson J."/>
            <person name="Mondo S."/>
            <person name="Nolan M."/>
            <person name="Ohm R."/>
            <person name="Pangilinan J."/>
            <person name="Park H.-J."/>
            <person name="Ramirez L."/>
            <person name="Alfaro M."/>
            <person name="Sun H."/>
            <person name="Tritt A."/>
            <person name="Yoshinaga Y."/>
            <person name="Zwiers L.-H."/>
            <person name="Turgeon B."/>
            <person name="Goodwin S."/>
            <person name="Spatafora J."/>
            <person name="Crous P."/>
            <person name="Grigoriev I."/>
        </authorList>
    </citation>
    <scope>NUCLEOTIDE SEQUENCE</scope>
    <source>
        <strain evidence="2">CBS 130266</strain>
    </source>
</reference>